<keyword evidence="4 8" id="KW-0547">Nucleotide-binding</keyword>
<sequence>MSDTEKTSNFIRHIIEADLAAGKYAARAWSGKPGPAAQQKLGAGDTAKIRTRFPPEPNGYLHFGHAKSICLNFGLARDYDGACHLRFDDTNPEKEEQEYADSIIDAVRWLGFDWHFGAENNLYHASDYFPWMLAFAEKLIDAGHAYVDSQTPEEMRARRGTLTEAGKDSPFRTRTAAENRELFARMKAGEFADGTHVLRAKINMASSNINLRDPTIYRIRHATHHNTGDTWCIYPMYTFAHPIEDALENITHSICTLEFEDQRPFYDWLLTRLAELGCVNTPLPQQIEFSRLNLSYVVLSKRKLIQLVEEKHVSGWDDPRLPTLVGARRRGYTPEGFRHFAEMIGVSKSDSWIDFSVFEECQRQHLNDIAPRRIAVLDPVKLIIDNYPDKQEEMCEAPNHPQKPEWGKRPIPFSKELWIEREDFMETPIKGYFRLFPGNTVRLRYGFVIKCIGCDKDASGKITAVHCEYLPDSKSGTPGSDTYKVKGNIHWVSAAHAYAAEVRLYDRLFAVEAPGADGGDFISDLNQNSRITVKAQLEPTLKNAAAEERFQFERHGYFIADHVDSTSGTPIFNRIVTLKESWHGTAKK</sequence>
<dbReference type="GO" id="GO:0005524">
    <property type="term" value="F:ATP binding"/>
    <property type="evidence" value="ECO:0007669"/>
    <property type="project" value="UniProtKB-UniRule"/>
</dbReference>
<reference evidence="13 14" key="1">
    <citation type="journal article" date="2015" name="Genome Announc.">
        <title>Complete Genome Sequence of a Novel Bacterium within the Family Rhodocyclaceae That Degrades Polycyclic Aromatic Hydrocarbons.</title>
        <authorList>
            <person name="Singleton D.R."/>
            <person name="Dickey A.N."/>
            <person name="Scholl E.H."/>
            <person name="Wright F.A."/>
            <person name="Aitken M.D."/>
        </authorList>
    </citation>
    <scope>NUCLEOTIDE SEQUENCE [LARGE SCALE GENOMIC DNA]</scope>
    <source>
        <strain evidence="14">PG1-Ca6</strain>
    </source>
</reference>
<keyword evidence="3 8" id="KW-0436">Ligase</keyword>
<dbReference type="InterPro" id="IPR004514">
    <property type="entry name" value="Gln-tRNA-synth"/>
</dbReference>
<accession>A0A0C5J8Y9</accession>
<dbReference type="InterPro" id="IPR014729">
    <property type="entry name" value="Rossmann-like_a/b/a_fold"/>
</dbReference>
<dbReference type="PANTHER" id="PTHR43097">
    <property type="entry name" value="GLUTAMINE-TRNA LIGASE"/>
    <property type="match status" value="1"/>
</dbReference>
<dbReference type="InterPro" id="IPR020058">
    <property type="entry name" value="Glu/Gln-tRNA-synth_Ib_cat-dom"/>
</dbReference>
<feature type="binding site" evidence="8">
    <location>
        <begin position="56"/>
        <end position="58"/>
    </location>
    <ligand>
        <name>ATP</name>
        <dbReference type="ChEBI" id="CHEBI:30616"/>
    </ligand>
</feature>
<comment type="catalytic activity">
    <reaction evidence="8">
        <text>tRNA(Gln) + L-glutamine + ATP = L-glutaminyl-tRNA(Gln) + AMP + diphosphate</text>
        <dbReference type="Rhea" id="RHEA:20121"/>
        <dbReference type="Rhea" id="RHEA-COMP:9662"/>
        <dbReference type="Rhea" id="RHEA-COMP:9681"/>
        <dbReference type="ChEBI" id="CHEBI:30616"/>
        <dbReference type="ChEBI" id="CHEBI:33019"/>
        <dbReference type="ChEBI" id="CHEBI:58359"/>
        <dbReference type="ChEBI" id="CHEBI:78442"/>
        <dbReference type="ChEBI" id="CHEBI:78521"/>
        <dbReference type="ChEBI" id="CHEBI:456215"/>
        <dbReference type="EC" id="6.1.1.18"/>
    </reaction>
</comment>
<feature type="binding site" evidence="8">
    <location>
        <position position="256"/>
    </location>
    <ligand>
        <name>ATP</name>
        <dbReference type="ChEBI" id="CHEBI:30616"/>
    </ligand>
</feature>
<dbReference type="STRING" id="1565605.PG1C_05740"/>
<feature type="binding site" evidence="8">
    <location>
        <begin position="291"/>
        <end position="292"/>
    </location>
    <ligand>
        <name>ATP</name>
        <dbReference type="ChEBI" id="CHEBI:30616"/>
    </ligand>
</feature>
<feature type="binding site" evidence="8">
    <location>
        <position position="237"/>
    </location>
    <ligand>
        <name>L-glutamine</name>
        <dbReference type="ChEBI" id="CHEBI:58359"/>
    </ligand>
</feature>
<dbReference type="InterPro" id="IPR020056">
    <property type="entry name" value="Rbsml_bL25/Gln-tRNA_synth_N"/>
</dbReference>
<dbReference type="Pfam" id="PF20974">
    <property type="entry name" value="tRNA-synt_1c_C2"/>
    <property type="match status" value="1"/>
</dbReference>
<evidence type="ECO:0000256" key="8">
    <source>
        <dbReference type="HAMAP-Rule" id="MF_00126"/>
    </source>
</evidence>
<keyword evidence="7 8" id="KW-0030">Aminoacyl-tRNA synthetase</keyword>
<keyword evidence="2 8" id="KW-0963">Cytoplasm</keyword>
<dbReference type="Pfam" id="PF03950">
    <property type="entry name" value="tRNA-synt_1c_C"/>
    <property type="match status" value="1"/>
</dbReference>
<evidence type="ECO:0000259" key="10">
    <source>
        <dbReference type="Pfam" id="PF00749"/>
    </source>
</evidence>
<evidence type="ECO:0000313" key="13">
    <source>
        <dbReference type="EMBL" id="AJP48099.1"/>
    </source>
</evidence>
<evidence type="ECO:0000256" key="4">
    <source>
        <dbReference type="ARBA" id="ARBA00022741"/>
    </source>
</evidence>
<gene>
    <name evidence="8" type="primary">glnS</name>
    <name evidence="13" type="ORF">PG1C_05740</name>
</gene>
<evidence type="ECO:0000256" key="1">
    <source>
        <dbReference type="ARBA" id="ARBA00005594"/>
    </source>
</evidence>
<dbReference type="InterPro" id="IPR050132">
    <property type="entry name" value="Gln/Glu-tRNA_Ligase"/>
</dbReference>
<dbReference type="PATRIC" id="fig|1565605.3.peg.1209"/>
<evidence type="ECO:0000259" key="12">
    <source>
        <dbReference type="Pfam" id="PF20974"/>
    </source>
</evidence>
<dbReference type="SUPFAM" id="SSF52374">
    <property type="entry name" value="Nucleotidylyl transferase"/>
    <property type="match status" value="1"/>
</dbReference>
<dbReference type="FunFam" id="3.40.50.620:FF:000037">
    <property type="entry name" value="Glutamine--tRNA ligase cytoplasmic"/>
    <property type="match status" value="1"/>
</dbReference>
<dbReference type="InterPro" id="IPR011035">
    <property type="entry name" value="Ribosomal_bL25/Gln-tRNA_synth"/>
</dbReference>
<keyword evidence="14" id="KW-1185">Reference proteome</keyword>
<feature type="domain" description="Glutamyl/glutaminyl-tRNA synthetase class Ib anti-codon binding" evidence="11">
    <location>
        <begin position="370"/>
        <end position="469"/>
    </location>
</feature>
<dbReference type="PANTHER" id="PTHR43097:SF5">
    <property type="entry name" value="GLUTAMATE--TRNA LIGASE"/>
    <property type="match status" value="1"/>
</dbReference>
<feature type="domain" description="Glutamyl/glutaminyl-tRNA synthetase class Ib catalytic" evidence="10">
    <location>
        <begin position="48"/>
        <end position="367"/>
    </location>
</feature>
<dbReference type="InterPro" id="IPR020059">
    <property type="entry name" value="Glu/Gln-tRNA-synth_Ib_codon-bd"/>
</dbReference>
<keyword evidence="5 8" id="KW-0067">ATP-binding</keyword>
<feature type="domain" description="tRNA synthetases class I (E and Q) anti-codon binding" evidence="12">
    <location>
        <begin position="489"/>
        <end position="561"/>
    </location>
</feature>
<proteinExistence type="inferred from homology"/>
<keyword evidence="6 8" id="KW-0648">Protein biosynthesis</keyword>
<dbReference type="HOGENOM" id="CLU_001882_2_3_4"/>
<dbReference type="EMBL" id="CP010554">
    <property type="protein sequence ID" value="AJP48099.1"/>
    <property type="molecule type" value="Genomic_DNA"/>
</dbReference>
<dbReference type="GO" id="GO:0005829">
    <property type="term" value="C:cytosol"/>
    <property type="evidence" value="ECO:0007669"/>
    <property type="project" value="TreeGrafter"/>
</dbReference>
<evidence type="ECO:0000256" key="7">
    <source>
        <dbReference type="ARBA" id="ARBA00023146"/>
    </source>
</evidence>
<dbReference type="Pfam" id="PF00749">
    <property type="entry name" value="tRNA-synt_1c"/>
    <property type="match status" value="1"/>
</dbReference>
<dbReference type="InterPro" id="IPR000924">
    <property type="entry name" value="Glu/Gln-tRNA-synth"/>
</dbReference>
<name>A0A0C5J8Y9_9PROT</name>
<protein>
    <recommendedName>
        <fullName evidence="8">Glutamine--tRNA ligase</fullName>
        <ecNumber evidence="8">6.1.1.18</ecNumber>
    </recommendedName>
    <alternativeName>
        <fullName evidence="8">Glutaminyl-tRNA synthetase</fullName>
        <shortName evidence="8">GlnRS</shortName>
    </alternativeName>
</protein>
<dbReference type="RefSeq" id="WP_202636458.1">
    <property type="nucleotide sequence ID" value="NZ_CP010554.1"/>
</dbReference>
<organism evidence="13 14">
    <name type="scientific">Rugosibacter aromaticivorans</name>
    <dbReference type="NCBI Taxonomy" id="1565605"/>
    <lineage>
        <taxon>Bacteria</taxon>
        <taxon>Pseudomonadati</taxon>
        <taxon>Pseudomonadota</taxon>
        <taxon>Betaproteobacteria</taxon>
        <taxon>Nitrosomonadales</taxon>
        <taxon>Sterolibacteriaceae</taxon>
        <taxon>Rugosibacter</taxon>
    </lineage>
</organism>
<feature type="binding site" evidence="8">
    <location>
        <begin position="299"/>
        <end position="301"/>
    </location>
    <ligand>
        <name>ATP</name>
        <dbReference type="ChEBI" id="CHEBI:30616"/>
    </ligand>
</feature>
<dbReference type="GO" id="GO:0004819">
    <property type="term" value="F:glutamine-tRNA ligase activity"/>
    <property type="evidence" value="ECO:0007669"/>
    <property type="project" value="UniProtKB-UniRule"/>
</dbReference>
<dbReference type="SUPFAM" id="SSF50715">
    <property type="entry name" value="Ribosomal protein L25-like"/>
    <property type="match status" value="1"/>
</dbReference>
<comment type="caution">
    <text evidence="8">Lacks conserved residue(s) required for the propagation of feature annotation.</text>
</comment>
<evidence type="ECO:0000256" key="6">
    <source>
        <dbReference type="ARBA" id="ARBA00022917"/>
    </source>
</evidence>
<dbReference type="GO" id="GO:0006425">
    <property type="term" value="P:glutaminyl-tRNA aminoacylation"/>
    <property type="evidence" value="ECO:0007669"/>
    <property type="project" value="UniProtKB-UniRule"/>
</dbReference>
<dbReference type="EC" id="6.1.1.18" evidence="8"/>
<evidence type="ECO:0000256" key="2">
    <source>
        <dbReference type="ARBA" id="ARBA00022490"/>
    </source>
</evidence>
<evidence type="ECO:0000256" key="5">
    <source>
        <dbReference type="ARBA" id="ARBA00022840"/>
    </source>
</evidence>
<evidence type="ECO:0000256" key="9">
    <source>
        <dbReference type="RuleBase" id="RU363037"/>
    </source>
</evidence>
<evidence type="ECO:0000259" key="11">
    <source>
        <dbReference type="Pfam" id="PF03950"/>
    </source>
</evidence>
<dbReference type="Proteomes" id="UP000061603">
    <property type="component" value="Chromosome"/>
</dbReference>
<comment type="subunit">
    <text evidence="8">Monomer.</text>
</comment>
<dbReference type="FunFam" id="2.40.240.10:FF:000007">
    <property type="entry name" value="Glutamine--tRNA ligase"/>
    <property type="match status" value="1"/>
</dbReference>
<dbReference type="AlphaFoldDB" id="A0A0C5J8Y9"/>
<dbReference type="GO" id="GO:0006424">
    <property type="term" value="P:glutamyl-tRNA aminoacylation"/>
    <property type="evidence" value="ECO:0007669"/>
    <property type="project" value="UniProtKB-UniRule"/>
</dbReference>
<dbReference type="HAMAP" id="MF_00126">
    <property type="entry name" value="Gln_tRNA_synth"/>
    <property type="match status" value="1"/>
</dbReference>
<dbReference type="NCBIfam" id="NF011291">
    <property type="entry name" value="PRK14703.1"/>
    <property type="match status" value="1"/>
</dbReference>
<dbReference type="InterPro" id="IPR022861">
    <property type="entry name" value="Gln_tRNA_ligase_bac"/>
</dbReference>
<comment type="subcellular location">
    <subcellularLocation>
        <location evidence="8">Cytoplasm</location>
    </subcellularLocation>
</comment>
<evidence type="ECO:0000313" key="14">
    <source>
        <dbReference type="Proteomes" id="UP000061603"/>
    </source>
</evidence>
<dbReference type="PRINTS" id="PR00987">
    <property type="entry name" value="TRNASYNTHGLU"/>
</dbReference>
<dbReference type="KEGG" id="rbu:PG1C_05740"/>
<dbReference type="InterPro" id="IPR049437">
    <property type="entry name" value="tRNA-synt_1c_C2"/>
</dbReference>
<evidence type="ECO:0000256" key="3">
    <source>
        <dbReference type="ARBA" id="ARBA00022598"/>
    </source>
</evidence>
<comment type="similarity">
    <text evidence="1 8 9">Belongs to the class-I aminoacyl-tRNA synthetase family.</text>
</comment>
<dbReference type="NCBIfam" id="TIGR00440">
    <property type="entry name" value="glnS"/>
    <property type="match status" value="1"/>
</dbReference>
<feature type="short sequence motif" description="'KMSKS' region" evidence="8">
    <location>
        <begin position="298"/>
        <end position="302"/>
    </location>
</feature>
<feature type="binding site" evidence="8">
    <location>
        <position position="88"/>
    </location>
    <ligand>
        <name>L-glutamine</name>
        <dbReference type="ChEBI" id="CHEBI:58359"/>
    </ligand>
</feature>
<dbReference type="Gene3D" id="3.40.50.620">
    <property type="entry name" value="HUPs"/>
    <property type="match status" value="1"/>
</dbReference>
<dbReference type="Gene3D" id="2.40.240.10">
    <property type="entry name" value="Ribosomal Protein L25, Chain P"/>
    <property type="match status" value="2"/>
</dbReference>